<reference evidence="1" key="1">
    <citation type="journal article" date="2023" name="Science">
        <title>Genome structures resolve the early diversification of teleost fishes.</title>
        <authorList>
            <person name="Parey E."/>
            <person name="Louis A."/>
            <person name="Montfort J."/>
            <person name="Bouchez O."/>
            <person name="Roques C."/>
            <person name="Iampietro C."/>
            <person name="Lluch J."/>
            <person name="Castinel A."/>
            <person name="Donnadieu C."/>
            <person name="Desvignes T."/>
            <person name="Floi Bucao C."/>
            <person name="Jouanno E."/>
            <person name="Wen M."/>
            <person name="Mejri S."/>
            <person name="Dirks R."/>
            <person name="Jansen H."/>
            <person name="Henkel C."/>
            <person name="Chen W.J."/>
            <person name="Zahm M."/>
            <person name="Cabau C."/>
            <person name="Klopp C."/>
            <person name="Thompson A.W."/>
            <person name="Robinson-Rechavi M."/>
            <person name="Braasch I."/>
            <person name="Lecointre G."/>
            <person name="Bobe J."/>
            <person name="Postlethwait J.H."/>
            <person name="Berthelot C."/>
            <person name="Roest Crollius H."/>
            <person name="Guiguen Y."/>
        </authorList>
    </citation>
    <scope>NUCLEOTIDE SEQUENCE</scope>
    <source>
        <strain evidence="1">WJC10195</strain>
    </source>
</reference>
<proteinExistence type="predicted"/>
<comment type="caution">
    <text evidence="1">The sequence shown here is derived from an EMBL/GenBank/DDBJ whole genome shotgun (WGS) entry which is preliminary data.</text>
</comment>
<evidence type="ECO:0000313" key="1">
    <source>
        <dbReference type="EMBL" id="KAJ8371046.1"/>
    </source>
</evidence>
<accession>A0A9Q1G1I5</accession>
<name>A0A9Q1G1I5_SYNKA</name>
<dbReference type="AlphaFoldDB" id="A0A9Q1G1I5"/>
<keyword evidence="2" id="KW-1185">Reference proteome</keyword>
<gene>
    <name evidence="1" type="ORF">SKAU_G00110740</name>
</gene>
<sequence>MTPQIVIYSGSGIDGPLLLADLHTAQTLLLRRGGMGVRPQNRESCHLQSGPQLTGQLLLSSRTTQAALPDGGSACTAAINHLMMNFRDARWGASTAGPKRRLDPTHGTRPAEVTAYPAQRGVRSPVATAPFLITAETQFTSLAAFRRRFGMILSPRYQRREHHTLKDKSP</sequence>
<protein>
    <submittedName>
        <fullName evidence="1">Uncharacterized protein</fullName>
    </submittedName>
</protein>
<organism evidence="1 2">
    <name type="scientific">Synaphobranchus kaupii</name>
    <name type="common">Kaup's arrowtooth eel</name>
    <dbReference type="NCBI Taxonomy" id="118154"/>
    <lineage>
        <taxon>Eukaryota</taxon>
        <taxon>Metazoa</taxon>
        <taxon>Chordata</taxon>
        <taxon>Craniata</taxon>
        <taxon>Vertebrata</taxon>
        <taxon>Euteleostomi</taxon>
        <taxon>Actinopterygii</taxon>
        <taxon>Neopterygii</taxon>
        <taxon>Teleostei</taxon>
        <taxon>Anguilliformes</taxon>
        <taxon>Synaphobranchidae</taxon>
        <taxon>Synaphobranchus</taxon>
    </lineage>
</organism>
<dbReference type="EMBL" id="JAINUF010000003">
    <property type="protein sequence ID" value="KAJ8371046.1"/>
    <property type="molecule type" value="Genomic_DNA"/>
</dbReference>
<evidence type="ECO:0000313" key="2">
    <source>
        <dbReference type="Proteomes" id="UP001152622"/>
    </source>
</evidence>
<dbReference type="Proteomes" id="UP001152622">
    <property type="component" value="Chromosome 3"/>
</dbReference>